<evidence type="ECO:0000256" key="4">
    <source>
        <dbReference type="ARBA" id="ARBA00022692"/>
    </source>
</evidence>
<dbReference type="InterPro" id="IPR037066">
    <property type="entry name" value="Plug_dom_sf"/>
</dbReference>
<sequence>MSNSTNLRKIEKPLFLLLLLCLFPLGISAQSLVKGTVSDESGEPIIGATVKVLGTNDGTVTDFDGRFQLNVKANAQLSISYVGYATEKVAVNGKTNLKVVLKGDETVLNDLVVVGYGTMKKSDISGSVATINKEQMERKVPVNIAQALQGAAAGVMVTNQDGAPGSKSAIRIRGIGTINGDAQPLYVVDGVQVGTNADFVNPADIESIEVLKDASATAIYGSAGANGVIMITTKHGQKGKMNIKITADLGIQTLPYKLKTLTGNDYARSIRESKANDGATLNNQIWAEAYDGKRNLIDWQDQMYRTSLRQQYGISANGGTEKTQYNFSLGYLQNKGIIVNTKYDRLTSRASVKTKVNDYIEFGGDMNYMYSTVKGNNIGLGNNGNLSSQRDIAQMAPSLDYIDDVTGQLVNVNVVNPDGTYGAGKAPTPDGWEGMTAQAQNPYASQMEIGRVTRNSRISINPYIDITLLNLKEHKLNIHAIASWTQTNSDNDEFSGMYKRYNNIGGTMTEVKYEGRNQAYYDFGLSQSKGLSKSIETYMTYNWKTDFNNLTLMAGNTVSKYEGAWVSASAHGFLSPNNRVISLTNDAKSINGNGGFNAEVRTISYYGRLIYSLFDRYVVTATVRRDGSSNFSEGNRWGTFPSAAIAWRVKEESFLKDVKAISNAKVRIGWGQTGNAGGIAGRSTYALSSADTKYNFYAPGLGGGTTGSFDRVVGFYAPLVDTNLKWETNEQTNFGLDLGFLNNDLTVTMDFFTRKTKDLLLERQIRPSAGNTSIYTNYGQIDNTGFEFSVNYNKKLNKDWAINVAFNGSTLKNKIKKMGADYTATCTGGNSTYSADDIDGSNLGAISGTGFNWNNHSICREGEAVGSYYGYKVAGIIKTQEQLDKAKAQGQDAQIGDFLFVDTDKNGTLDDNDRVILGNGLPKFNFGLNLSATYKDWDFSLYTYGVLGMDILSYSKMRLSIMNPSDDSWTPALLKDSYNNMYNAETNPNGTLPRLTRLDNNKNSSISDAWVENGNFLKISNIQVGYNVPKKFLSSFGLTAVRAYVAVQNLCTISPYSKYGDPEVGQGSVIYSGLDTGRYATPRTYMCGLNITF</sequence>
<evidence type="ECO:0000256" key="7">
    <source>
        <dbReference type="PROSITE-ProRule" id="PRU01360"/>
    </source>
</evidence>
<dbReference type="Gene3D" id="2.170.130.10">
    <property type="entry name" value="TonB-dependent receptor, plug domain"/>
    <property type="match status" value="1"/>
</dbReference>
<evidence type="ECO:0000256" key="2">
    <source>
        <dbReference type="ARBA" id="ARBA00022448"/>
    </source>
</evidence>
<evidence type="ECO:0000259" key="8">
    <source>
        <dbReference type="Pfam" id="PF07715"/>
    </source>
</evidence>
<keyword evidence="3 7" id="KW-1134">Transmembrane beta strand</keyword>
<comment type="caution">
    <text evidence="9">The sequence shown here is derived from an EMBL/GenBank/DDBJ whole genome shotgun (WGS) entry which is preliminary data.</text>
</comment>
<dbReference type="InterPro" id="IPR036942">
    <property type="entry name" value="Beta-barrel_TonB_sf"/>
</dbReference>
<dbReference type="InterPro" id="IPR023997">
    <property type="entry name" value="TonB-dep_OMP_SusC/RagA_CS"/>
</dbReference>
<dbReference type="Pfam" id="PF07715">
    <property type="entry name" value="Plug"/>
    <property type="match status" value="1"/>
</dbReference>
<evidence type="ECO:0000256" key="5">
    <source>
        <dbReference type="ARBA" id="ARBA00023136"/>
    </source>
</evidence>
<dbReference type="NCBIfam" id="TIGR04056">
    <property type="entry name" value="OMP_RagA_SusC"/>
    <property type="match status" value="1"/>
</dbReference>
<dbReference type="Pfam" id="PF13715">
    <property type="entry name" value="CarbopepD_reg_2"/>
    <property type="match status" value="1"/>
</dbReference>
<dbReference type="InterPro" id="IPR012910">
    <property type="entry name" value="Plug_dom"/>
</dbReference>
<accession>A0ABS9CE09</accession>
<name>A0ABS9CE09_9BACT</name>
<gene>
    <name evidence="9" type="ORF">I6E12_03805</name>
</gene>
<dbReference type="InterPro" id="IPR008969">
    <property type="entry name" value="CarboxyPept-like_regulatory"/>
</dbReference>
<dbReference type="Gene3D" id="2.40.170.20">
    <property type="entry name" value="TonB-dependent receptor, beta-barrel domain"/>
    <property type="match status" value="1"/>
</dbReference>
<keyword evidence="9" id="KW-0675">Receptor</keyword>
<protein>
    <submittedName>
        <fullName evidence="9">TonB-dependent receptor</fullName>
    </submittedName>
</protein>
<organism evidence="9 10">
    <name type="scientific">Xylanibacter brevis</name>
    <dbReference type="NCBI Taxonomy" id="83231"/>
    <lineage>
        <taxon>Bacteria</taxon>
        <taxon>Pseudomonadati</taxon>
        <taxon>Bacteroidota</taxon>
        <taxon>Bacteroidia</taxon>
        <taxon>Bacteroidales</taxon>
        <taxon>Prevotellaceae</taxon>
        <taxon>Xylanibacter</taxon>
    </lineage>
</organism>
<dbReference type="SUPFAM" id="SSF56935">
    <property type="entry name" value="Porins"/>
    <property type="match status" value="1"/>
</dbReference>
<keyword evidence="4 7" id="KW-0812">Transmembrane</keyword>
<keyword evidence="5 7" id="KW-0472">Membrane</keyword>
<evidence type="ECO:0000313" key="9">
    <source>
        <dbReference type="EMBL" id="MCF2563236.1"/>
    </source>
</evidence>
<evidence type="ECO:0000256" key="6">
    <source>
        <dbReference type="ARBA" id="ARBA00023237"/>
    </source>
</evidence>
<proteinExistence type="inferred from homology"/>
<dbReference type="NCBIfam" id="TIGR04057">
    <property type="entry name" value="SusC_RagA_signa"/>
    <property type="match status" value="1"/>
</dbReference>
<dbReference type="InterPro" id="IPR039426">
    <property type="entry name" value="TonB-dep_rcpt-like"/>
</dbReference>
<evidence type="ECO:0000256" key="1">
    <source>
        <dbReference type="ARBA" id="ARBA00004571"/>
    </source>
</evidence>
<dbReference type="SUPFAM" id="SSF49464">
    <property type="entry name" value="Carboxypeptidase regulatory domain-like"/>
    <property type="match status" value="1"/>
</dbReference>
<keyword evidence="6 7" id="KW-0998">Cell outer membrane</keyword>
<dbReference type="InterPro" id="IPR023996">
    <property type="entry name" value="TonB-dep_OMP_SusC/RagA"/>
</dbReference>
<reference evidence="9 10" key="1">
    <citation type="submission" date="2020-12" db="EMBL/GenBank/DDBJ databases">
        <title>Whole genome sequences of gut porcine anaerobes.</title>
        <authorList>
            <person name="Kubasova T."/>
            <person name="Jahodarova E."/>
            <person name="Rychlik I."/>
        </authorList>
    </citation>
    <scope>NUCLEOTIDE SEQUENCE [LARGE SCALE GENOMIC DNA]</scope>
    <source>
        <strain evidence="9 10">An925</strain>
    </source>
</reference>
<dbReference type="Gene3D" id="2.60.40.1120">
    <property type="entry name" value="Carboxypeptidase-like, regulatory domain"/>
    <property type="match status" value="1"/>
</dbReference>
<dbReference type="Proteomes" id="UP001200470">
    <property type="component" value="Unassembled WGS sequence"/>
</dbReference>
<keyword evidence="10" id="KW-1185">Reference proteome</keyword>
<comment type="subcellular location">
    <subcellularLocation>
        <location evidence="1 7">Cell outer membrane</location>
        <topology evidence="1 7">Multi-pass membrane protein</topology>
    </subcellularLocation>
</comment>
<comment type="similarity">
    <text evidence="7">Belongs to the TonB-dependent receptor family.</text>
</comment>
<evidence type="ECO:0000313" key="10">
    <source>
        <dbReference type="Proteomes" id="UP001200470"/>
    </source>
</evidence>
<evidence type="ECO:0000256" key="3">
    <source>
        <dbReference type="ARBA" id="ARBA00022452"/>
    </source>
</evidence>
<feature type="domain" description="TonB-dependent receptor plug" evidence="8">
    <location>
        <begin position="121"/>
        <end position="228"/>
    </location>
</feature>
<dbReference type="EMBL" id="JADYTN010000006">
    <property type="protein sequence ID" value="MCF2563236.1"/>
    <property type="molecule type" value="Genomic_DNA"/>
</dbReference>
<dbReference type="PROSITE" id="PS52016">
    <property type="entry name" value="TONB_DEPENDENT_REC_3"/>
    <property type="match status" value="1"/>
</dbReference>
<keyword evidence="2 7" id="KW-0813">Transport</keyword>